<comment type="subcellular location">
    <subcellularLocation>
        <location evidence="1 11">Cell outer membrane</location>
        <topology evidence="1 11">Multi-pass membrane protein</topology>
    </subcellularLocation>
</comment>
<dbReference type="RefSeq" id="WP_338447065.1">
    <property type="nucleotide sequence ID" value="NZ_CP144918.1"/>
</dbReference>
<keyword evidence="10 11" id="KW-0998">Cell outer membrane</keyword>
<organism evidence="16 17">
    <name type="scientific">Pelagerythrobacter marensis</name>
    <dbReference type="NCBI Taxonomy" id="543877"/>
    <lineage>
        <taxon>Bacteria</taxon>
        <taxon>Pseudomonadati</taxon>
        <taxon>Pseudomonadota</taxon>
        <taxon>Alphaproteobacteria</taxon>
        <taxon>Sphingomonadales</taxon>
        <taxon>Erythrobacteraceae</taxon>
        <taxon>Pelagerythrobacter</taxon>
    </lineage>
</organism>
<evidence type="ECO:0000259" key="14">
    <source>
        <dbReference type="Pfam" id="PF00593"/>
    </source>
</evidence>
<feature type="domain" description="TonB-dependent receptor plug" evidence="15">
    <location>
        <begin position="54"/>
        <end position="164"/>
    </location>
</feature>
<dbReference type="InterPro" id="IPR012910">
    <property type="entry name" value="Plug_dom"/>
</dbReference>
<dbReference type="InterPro" id="IPR000531">
    <property type="entry name" value="Beta-barrel_TonB"/>
</dbReference>
<dbReference type="Gene3D" id="2.40.170.20">
    <property type="entry name" value="TonB-dependent receptor, beta-barrel domain"/>
    <property type="match status" value="1"/>
</dbReference>
<keyword evidence="4" id="KW-0410">Iron transport</keyword>
<keyword evidence="2 11" id="KW-0813">Transport</keyword>
<evidence type="ECO:0000256" key="10">
    <source>
        <dbReference type="ARBA" id="ARBA00023237"/>
    </source>
</evidence>
<sequence>MDRFGAGRTILLGTVAATALWTAPAMAQSEQDDAAASGSGDEIIVTATRREARLQDVPISVTAVSGDALSESGLKEVSDIQYLAPNITFSATNPVSNGGGYQIRGVGTQTYDSGVEQTVGLVIDGVVIGLARDPGSTGFADIQRIEVLRGPQGTLFGKNSSAGVIQVITKKPEIGVSSMSLDLKYGERNERVVQTSANVPLGDTVALRVSGYANGQDGAIPYVLNDSRAVGDRKNNGIRARLLWEPADNLSFLLTGEYQTAFARDGAIIQSLGSSALYNSQFAAFPVKPGPDVYLSYMDGDWTADTSLYAGSLEVNLGLGDHTLTSITAYRHLETLQLSDIDASPADVFNNSDGGVDSNQFTQELRLTSPGGERLEYVLGLYYYRTENAGYTVQYGNYYGLFGMPVVVGGGRRDATNRVRSLAAFGNATFALTDEIKLIGGMRYTNDRNHGTLVVTPLPFPAVPLGTLPDYDGTVKADNLSGKIGVQIEPTRDLMFYATYSTGFKGPAIDGTSGVIREVKPETVKSWEIGTKANFLDGRGTFNLALYWSNFRDFQAQTFDTTVTPPAFYLSNAGMLRARGVEVESSFRITPTLRLSASGAYNDATFRDYDGVCYPGQPISPVVGEGCYVVPGTTTTVANYRGYRLPNAPKWSYVLRANYEQPVGDDLQIDASANWAWRSKTQAVIGDPNAEIAAYGLLNGTIGIGAEDRSWRIGIYARNLLDKRFYAPYAAGVINPDGYAKIVMPEAFRTIGGTLAFRF</sequence>
<evidence type="ECO:0000256" key="1">
    <source>
        <dbReference type="ARBA" id="ARBA00004571"/>
    </source>
</evidence>
<evidence type="ECO:0000256" key="9">
    <source>
        <dbReference type="ARBA" id="ARBA00023136"/>
    </source>
</evidence>
<keyword evidence="6" id="KW-0408">Iron</keyword>
<keyword evidence="9 11" id="KW-0472">Membrane</keyword>
<keyword evidence="7" id="KW-0406">Ion transport</keyword>
<evidence type="ECO:0000259" key="15">
    <source>
        <dbReference type="Pfam" id="PF07715"/>
    </source>
</evidence>
<evidence type="ECO:0000256" key="5">
    <source>
        <dbReference type="ARBA" id="ARBA00022692"/>
    </source>
</evidence>
<evidence type="ECO:0000313" key="17">
    <source>
        <dbReference type="Proteomes" id="UP001335183"/>
    </source>
</evidence>
<dbReference type="PANTHER" id="PTHR32552">
    <property type="entry name" value="FERRICHROME IRON RECEPTOR-RELATED"/>
    <property type="match status" value="1"/>
</dbReference>
<accession>A0ABZ2DCY2</accession>
<feature type="signal peptide" evidence="13">
    <location>
        <begin position="1"/>
        <end position="27"/>
    </location>
</feature>
<dbReference type="Pfam" id="PF00593">
    <property type="entry name" value="TonB_dep_Rec_b-barrel"/>
    <property type="match status" value="1"/>
</dbReference>
<evidence type="ECO:0000256" key="4">
    <source>
        <dbReference type="ARBA" id="ARBA00022496"/>
    </source>
</evidence>
<dbReference type="InterPro" id="IPR039426">
    <property type="entry name" value="TonB-dep_rcpt-like"/>
</dbReference>
<feature type="chain" id="PRO_5047353416" evidence="13">
    <location>
        <begin position="28"/>
        <end position="759"/>
    </location>
</feature>
<keyword evidence="8 12" id="KW-0798">TonB box</keyword>
<evidence type="ECO:0000256" key="13">
    <source>
        <dbReference type="SAM" id="SignalP"/>
    </source>
</evidence>
<evidence type="ECO:0000256" key="12">
    <source>
        <dbReference type="RuleBase" id="RU003357"/>
    </source>
</evidence>
<proteinExistence type="inferred from homology"/>
<evidence type="ECO:0000256" key="11">
    <source>
        <dbReference type="PROSITE-ProRule" id="PRU01360"/>
    </source>
</evidence>
<reference evidence="16 17" key="1">
    <citation type="submission" date="2024-02" db="EMBL/GenBank/DDBJ databases">
        <title>The whole genome sequence of five bacterial samples isolated from Abu Dhabi Sabkha-shore region.</title>
        <authorList>
            <person name="Sudalaimuthuasari N."/>
            <person name="Sarfraz B."/>
            <person name="Tuyisabe J.D."/>
            <person name="Mugisha Ntwali L.D.M."/>
            <person name="Ali A.I.A.A."/>
            <person name="Almansoori S.Z.A."/>
            <person name="Alajami H.S.A."/>
            <person name="Almeqbaali A.A.S."/>
            <person name="Kundu B."/>
            <person name="Saeed E.E."/>
            <person name="Sukumarinath V."/>
            <person name="Mishra A.K."/>
            <person name="Hazzouri K.M."/>
            <person name="Almaskari R."/>
            <person name="Sharma A.K."/>
            <person name="Amiri K.M.A."/>
        </authorList>
    </citation>
    <scope>NUCLEOTIDE SEQUENCE [LARGE SCALE GENOMIC DNA]</scope>
    <source>
        <strain evidence="17">kcgeb_sd</strain>
    </source>
</reference>
<protein>
    <submittedName>
        <fullName evidence="16">TonB-dependent receptor</fullName>
    </submittedName>
</protein>
<evidence type="ECO:0000256" key="8">
    <source>
        <dbReference type="ARBA" id="ARBA00023077"/>
    </source>
</evidence>
<dbReference type="CDD" id="cd01347">
    <property type="entry name" value="ligand_gated_channel"/>
    <property type="match status" value="1"/>
</dbReference>
<evidence type="ECO:0000313" key="16">
    <source>
        <dbReference type="EMBL" id="WWA48180.1"/>
    </source>
</evidence>
<keyword evidence="5 11" id="KW-0812">Transmembrane</keyword>
<evidence type="ECO:0000256" key="6">
    <source>
        <dbReference type="ARBA" id="ARBA00023004"/>
    </source>
</evidence>
<dbReference type="Pfam" id="PF07715">
    <property type="entry name" value="Plug"/>
    <property type="match status" value="1"/>
</dbReference>
<dbReference type="Proteomes" id="UP001335183">
    <property type="component" value="Chromosome"/>
</dbReference>
<dbReference type="SUPFAM" id="SSF56935">
    <property type="entry name" value="Porins"/>
    <property type="match status" value="1"/>
</dbReference>
<keyword evidence="13" id="KW-0732">Signal</keyword>
<evidence type="ECO:0000256" key="3">
    <source>
        <dbReference type="ARBA" id="ARBA00022452"/>
    </source>
</evidence>
<dbReference type="InterPro" id="IPR036942">
    <property type="entry name" value="Beta-barrel_TonB_sf"/>
</dbReference>
<dbReference type="PROSITE" id="PS52016">
    <property type="entry name" value="TONB_DEPENDENT_REC_3"/>
    <property type="match status" value="1"/>
</dbReference>
<keyword evidence="17" id="KW-1185">Reference proteome</keyword>
<feature type="domain" description="TonB-dependent receptor-like beta-barrel" evidence="14">
    <location>
        <begin position="295"/>
        <end position="720"/>
    </location>
</feature>
<evidence type="ECO:0000256" key="7">
    <source>
        <dbReference type="ARBA" id="ARBA00023065"/>
    </source>
</evidence>
<name>A0ABZ2DCY2_9SPHN</name>
<dbReference type="EMBL" id="CP144918">
    <property type="protein sequence ID" value="WWA48180.1"/>
    <property type="molecule type" value="Genomic_DNA"/>
</dbReference>
<keyword evidence="3 11" id="KW-1134">Transmembrane beta strand</keyword>
<comment type="similarity">
    <text evidence="11 12">Belongs to the TonB-dependent receptor family.</text>
</comment>
<gene>
    <name evidence="16" type="ORF">V5F89_04560</name>
</gene>
<evidence type="ECO:0000256" key="2">
    <source>
        <dbReference type="ARBA" id="ARBA00022448"/>
    </source>
</evidence>
<dbReference type="PANTHER" id="PTHR32552:SF81">
    <property type="entry name" value="TONB-DEPENDENT OUTER MEMBRANE RECEPTOR"/>
    <property type="match status" value="1"/>
</dbReference>
<keyword evidence="16" id="KW-0675">Receptor</keyword>